<keyword evidence="1" id="KW-0904">Protein phosphatase</keyword>
<protein>
    <submittedName>
        <fullName evidence="2">Uncharacterized protein</fullName>
    </submittedName>
</protein>
<reference evidence="3" key="1">
    <citation type="submission" date="2013-09" db="EMBL/GenBank/DDBJ databases">
        <title>The Genome Sequence of Anopheles culicifacies species A.</title>
        <authorList>
            <consortium name="The Broad Institute Genomics Platform"/>
            <person name="Neafsey D.E."/>
            <person name="Besansky N."/>
            <person name="Howell P."/>
            <person name="Walton C."/>
            <person name="Young S.K."/>
            <person name="Zeng Q."/>
            <person name="Gargeya S."/>
            <person name="Fitzgerald M."/>
            <person name="Haas B."/>
            <person name="Abouelleil A."/>
            <person name="Allen A.W."/>
            <person name="Alvarado L."/>
            <person name="Arachchi H.M."/>
            <person name="Berlin A.M."/>
            <person name="Chapman S.B."/>
            <person name="Gainer-Dewar J."/>
            <person name="Goldberg J."/>
            <person name="Griggs A."/>
            <person name="Gujja S."/>
            <person name="Hansen M."/>
            <person name="Howarth C."/>
            <person name="Imamovic A."/>
            <person name="Ireland A."/>
            <person name="Larimer J."/>
            <person name="McCowan C."/>
            <person name="Murphy C."/>
            <person name="Pearson M."/>
            <person name="Poon T.W."/>
            <person name="Priest M."/>
            <person name="Roberts A."/>
            <person name="Saif S."/>
            <person name="Shea T."/>
            <person name="Sisk P."/>
            <person name="Sykes S."/>
            <person name="Wortman J."/>
            <person name="Nusbaum C."/>
            <person name="Birren B."/>
        </authorList>
    </citation>
    <scope>NUCLEOTIDE SEQUENCE [LARGE SCALE GENOMIC DNA]</scope>
    <source>
        <strain evidence="3">A-37</strain>
    </source>
</reference>
<dbReference type="Proteomes" id="UP000075883">
    <property type="component" value="Unassembled WGS sequence"/>
</dbReference>
<dbReference type="EMBL" id="AXCM01000117">
    <property type="status" value="NOT_ANNOTATED_CDS"/>
    <property type="molecule type" value="Genomic_DNA"/>
</dbReference>
<organism evidence="2 3">
    <name type="scientific">Anopheles culicifacies</name>
    <dbReference type="NCBI Taxonomy" id="139723"/>
    <lineage>
        <taxon>Eukaryota</taxon>
        <taxon>Metazoa</taxon>
        <taxon>Ecdysozoa</taxon>
        <taxon>Arthropoda</taxon>
        <taxon>Hexapoda</taxon>
        <taxon>Insecta</taxon>
        <taxon>Pterygota</taxon>
        <taxon>Neoptera</taxon>
        <taxon>Endopterygota</taxon>
        <taxon>Diptera</taxon>
        <taxon>Nematocera</taxon>
        <taxon>Culicoidea</taxon>
        <taxon>Culicidae</taxon>
        <taxon>Anophelinae</taxon>
        <taxon>Anopheles</taxon>
        <taxon>culicifacies species complex</taxon>
    </lineage>
</organism>
<dbReference type="GO" id="GO:0008330">
    <property type="term" value="F:protein tyrosine/threonine phosphatase activity"/>
    <property type="evidence" value="ECO:0007669"/>
    <property type="project" value="TreeGrafter"/>
</dbReference>
<dbReference type="Gene3D" id="3.90.190.10">
    <property type="entry name" value="Protein tyrosine phosphatase superfamily"/>
    <property type="match status" value="1"/>
</dbReference>
<evidence type="ECO:0000313" key="2">
    <source>
        <dbReference type="EnsemblMetazoa" id="ACUA009935-PA"/>
    </source>
</evidence>
<dbReference type="STRING" id="139723.A0A182M5G6"/>
<accession>A0A182M5G6</accession>
<evidence type="ECO:0000256" key="1">
    <source>
        <dbReference type="ARBA" id="ARBA00022912"/>
    </source>
</evidence>
<dbReference type="InterPro" id="IPR029021">
    <property type="entry name" value="Prot-tyrosine_phosphatase-like"/>
</dbReference>
<dbReference type="VEuPathDB" id="VectorBase:ACUA009935"/>
<evidence type="ECO:0000313" key="3">
    <source>
        <dbReference type="Proteomes" id="UP000075883"/>
    </source>
</evidence>
<keyword evidence="1" id="KW-0378">Hydrolase</keyword>
<dbReference type="GO" id="GO:0005829">
    <property type="term" value="C:cytosol"/>
    <property type="evidence" value="ECO:0007669"/>
    <property type="project" value="TreeGrafter"/>
</dbReference>
<dbReference type="GO" id="GO:0043409">
    <property type="term" value="P:negative regulation of MAPK cascade"/>
    <property type="evidence" value="ECO:0007669"/>
    <property type="project" value="TreeGrafter"/>
</dbReference>
<name>A0A182M5G6_9DIPT</name>
<dbReference type="SUPFAM" id="SSF52799">
    <property type="entry name" value="(Phosphotyrosine protein) phosphatases II"/>
    <property type="match status" value="1"/>
</dbReference>
<reference evidence="2" key="2">
    <citation type="submission" date="2020-05" db="UniProtKB">
        <authorList>
            <consortium name="EnsemblMetazoa"/>
        </authorList>
    </citation>
    <scope>IDENTIFICATION</scope>
    <source>
        <strain evidence="2">A-37</strain>
    </source>
</reference>
<sequence length="127" mass="14174">MKPSIEFACTLHQHSLDPTARPVIYLKLNEKANRSSEGWGLDKHIESHPASHVFPHLLLGNGRDAIDPSTVGANCVLNVTCQQPSGQLKPGLKYKQIPASDTPHQNIKQYFQEAFDFIVDDRIVEDT</sequence>
<dbReference type="AlphaFoldDB" id="A0A182M5G6"/>
<proteinExistence type="predicted"/>
<dbReference type="GO" id="GO:0017017">
    <property type="term" value="F:MAP kinase tyrosine/serine/threonine phosphatase activity"/>
    <property type="evidence" value="ECO:0007669"/>
    <property type="project" value="TreeGrafter"/>
</dbReference>
<dbReference type="EnsemblMetazoa" id="ACUA009935-RA">
    <property type="protein sequence ID" value="ACUA009935-PA"/>
    <property type="gene ID" value="ACUA009935"/>
</dbReference>
<keyword evidence="3" id="KW-1185">Reference proteome</keyword>
<dbReference type="PANTHER" id="PTHR10159:SF528">
    <property type="entry name" value="PUCKERED, ISOFORM A"/>
    <property type="match status" value="1"/>
</dbReference>
<dbReference type="GO" id="GO:0033550">
    <property type="term" value="F:MAP kinase tyrosine phosphatase activity"/>
    <property type="evidence" value="ECO:0007669"/>
    <property type="project" value="TreeGrafter"/>
</dbReference>
<dbReference type="PANTHER" id="PTHR10159">
    <property type="entry name" value="DUAL SPECIFICITY PROTEIN PHOSPHATASE"/>
    <property type="match status" value="1"/>
</dbReference>